<dbReference type="EMBL" id="MIQE01000001">
    <property type="protein sequence ID" value="OFA13290.1"/>
    <property type="molecule type" value="Genomic_DNA"/>
</dbReference>
<feature type="domain" description="YopX protein" evidence="1">
    <location>
        <begin position="60"/>
        <end position="138"/>
    </location>
</feature>
<dbReference type="STRING" id="481719.LASUN_00230"/>
<dbReference type="RefSeq" id="WP_070366824.1">
    <property type="nucleotide sequence ID" value="NZ_MIQE01000001.1"/>
</dbReference>
<dbReference type="SUPFAM" id="SSF159006">
    <property type="entry name" value="YopX-like"/>
    <property type="match status" value="1"/>
</dbReference>
<reference evidence="2 3" key="1">
    <citation type="submission" date="2016-09" db="EMBL/GenBank/DDBJ databases">
        <title>Genome Sequence of Lactobacillus sunkii Strain CG01.</title>
        <authorList>
            <person name="Poehlein A."/>
            <person name="Gabris C."/>
            <person name="Bengelsdorf F.R."/>
            <person name="Duerre P."/>
            <person name="Daniel R."/>
        </authorList>
    </citation>
    <scope>NUCLEOTIDE SEQUENCE [LARGE SCALE GENOMIC DNA]</scope>
    <source>
        <strain evidence="2 3">CG_D</strain>
    </source>
</reference>
<dbReference type="Pfam" id="PF09643">
    <property type="entry name" value="YopX"/>
    <property type="match status" value="1"/>
</dbReference>
<dbReference type="Proteomes" id="UP000177010">
    <property type="component" value="Unassembled WGS sequence"/>
</dbReference>
<protein>
    <submittedName>
        <fullName evidence="2">YopX protein</fullName>
    </submittedName>
</protein>
<evidence type="ECO:0000313" key="3">
    <source>
        <dbReference type="Proteomes" id="UP000177010"/>
    </source>
</evidence>
<proteinExistence type="predicted"/>
<sequence>MSREIKFRGYVEKIDDIGIDVPHEGHFVYGDLVHGNNFDYIVGGLIEATEEYAALEWWQTIQQGAAEQFTGLKDKNGKDVYEGDLLKIKYPFSDNDEICEVKWSNSDAGFIIGNFQFWKVVPKSVVVGNVHEDKDLLEADK</sequence>
<accession>A0A1E7XJK8</accession>
<dbReference type="InterPro" id="IPR019096">
    <property type="entry name" value="YopX_protein"/>
</dbReference>
<evidence type="ECO:0000313" key="2">
    <source>
        <dbReference type="EMBL" id="OFA13290.1"/>
    </source>
</evidence>
<gene>
    <name evidence="2" type="ORF">LASUN_00230</name>
</gene>
<dbReference type="InterPro" id="IPR023385">
    <property type="entry name" value="YopX-like_C"/>
</dbReference>
<comment type="caution">
    <text evidence="2">The sequence shown here is derived from an EMBL/GenBank/DDBJ whole genome shotgun (WGS) entry which is preliminary data.</text>
</comment>
<organism evidence="2 3">
    <name type="scientific">Lentilactobacillus sunkii</name>
    <dbReference type="NCBI Taxonomy" id="481719"/>
    <lineage>
        <taxon>Bacteria</taxon>
        <taxon>Bacillati</taxon>
        <taxon>Bacillota</taxon>
        <taxon>Bacilli</taxon>
        <taxon>Lactobacillales</taxon>
        <taxon>Lactobacillaceae</taxon>
        <taxon>Lentilactobacillus</taxon>
    </lineage>
</organism>
<evidence type="ECO:0000259" key="1">
    <source>
        <dbReference type="Pfam" id="PF09643"/>
    </source>
</evidence>
<dbReference type="AlphaFoldDB" id="A0A1E7XJK8"/>
<name>A0A1E7XJK8_9LACO</name>
<dbReference type="Gene3D" id="2.30.30.290">
    <property type="entry name" value="YopX-like domains"/>
    <property type="match status" value="1"/>
</dbReference>